<name>A0A0F9DJL3_9ZZZZ</name>
<proteinExistence type="predicted"/>
<accession>A0A0F9DJL3</accession>
<organism evidence="1">
    <name type="scientific">marine sediment metagenome</name>
    <dbReference type="NCBI Taxonomy" id="412755"/>
    <lineage>
        <taxon>unclassified sequences</taxon>
        <taxon>metagenomes</taxon>
        <taxon>ecological metagenomes</taxon>
    </lineage>
</organism>
<dbReference type="EMBL" id="LAZR01028699">
    <property type="protein sequence ID" value="KKL61814.1"/>
    <property type="molecule type" value="Genomic_DNA"/>
</dbReference>
<protein>
    <submittedName>
        <fullName evidence="1">Uncharacterized protein</fullName>
    </submittedName>
</protein>
<dbReference type="AlphaFoldDB" id="A0A0F9DJL3"/>
<reference evidence="1" key="1">
    <citation type="journal article" date="2015" name="Nature">
        <title>Complex archaea that bridge the gap between prokaryotes and eukaryotes.</title>
        <authorList>
            <person name="Spang A."/>
            <person name="Saw J.H."/>
            <person name="Jorgensen S.L."/>
            <person name="Zaremba-Niedzwiedzka K."/>
            <person name="Martijn J."/>
            <person name="Lind A.E."/>
            <person name="van Eijk R."/>
            <person name="Schleper C."/>
            <person name="Guy L."/>
            <person name="Ettema T.J."/>
        </authorList>
    </citation>
    <scope>NUCLEOTIDE SEQUENCE</scope>
</reference>
<evidence type="ECO:0000313" key="1">
    <source>
        <dbReference type="EMBL" id="KKL61814.1"/>
    </source>
</evidence>
<comment type="caution">
    <text evidence="1">The sequence shown here is derived from an EMBL/GenBank/DDBJ whole genome shotgun (WGS) entry which is preliminary data.</text>
</comment>
<gene>
    <name evidence="1" type="ORF">LCGC14_2191530</name>
</gene>
<sequence>MAIEASWDMDKDEVALEIFRETYDLSETLGLRSRLLLRPQRAGRVQHSTFYYGPDSPLREYRIGDRYFPTRARAAQAAYR</sequence>